<dbReference type="Proteomes" id="UP000284431">
    <property type="component" value="Unassembled WGS sequence"/>
</dbReference>
<dbReference type="EMBL" id="QSCS01000029">
    <property type="protein sequence ID" value="RGY23508.1"/>
    <property type="molecule type" value="Genomic_DNA"/>
</dbReference>
<accession>A0A413IXK8</accession>
<protein>
    <submittedName>
        <fullName evidence="2">Uncharacterized protein</fullName>
    </submittedName>
</protein>
<name>A0A413IXK8_9BACE</name>
<evidence type="ECO:0000313" key="2">
    <source>
        <dbReference type="EMBL" id="RGY23508.1"/>
    </source>
</evidence>
<dbReference type="EMBL" id="VVYD01000002">
    <property type="protein sequence ID" value="KAA5502555.1"/>
    <property type="molecule type" value="Genomic_DNA"/>
</dbReference>
<dbReference type="Proteomes" id="UP000368418">
    <property type="component" value="Unassembled WGS sequence"/>
</dbReference>
<gene>
    <name evidence="2" type="ORF">DXA49_16525</name>
    <name evidence="1" type="ORF">F2Y31_04730</name>
</gene>
<evidence type="ECO:0000313" key="4">
    <source>
        <dbReference type="Proteomes" id="UP000368418"/>
    </source>
</evidence>
<organism evidence="2 3">
    <name type="scientific">Bacteroides caccae</name>
    <dbReference type="NCBI Taxonomy" id="47678"/>
    <lineage>
        <taxon>Bacteria</taxon>
        <taxon>Pseudomonadati</taxon>
        <taxon>Bacteroidota</taxon>
        <taxon>Bacteroidia</taxon>
        <taxon>Bacteroidales</taxon>
        <taxon>Bacteroidaceae</taxon>
        <taxon>Bacteroides</taxon>
    </lineage>
</organism>
<dbReference type="RefSeq" id="WP_122134647.1">
    <property type="nucleotide sequence ID" value="NZ_CACRTB010000038.1"/>
</dbReference>
<evidence type="ECO:0000313" key="3">
    <source>
        <dbReference type="Proteomes" id="UP000284431"/>
    </source>
</evidence>
<reference evidence="1 4" key="2">
    <citation type="journal article" date="2019" name="Nat. Med.">
        <title>A library of human gut bacterial isolates paired with longitudinal multiomics data enables mechanistic microbiome research.</title>
        <authorList>
            <person name="Poyet M."/>
            <person name="Groussin M."/>
            <person name="Gibbons S.M."/>
            <person name="Avila-Pacheco J."/>
            <person name="Jiang X."/>
            <person name="Kearney S.M."/>
            <person name="Perrotta A.R."/>
            <person name="Berdy B."/>
            <person name="Zhao S."/>
            <person name="Lieberman T.D."/>
            <person name="Swanson P.K."/>
            <person name="Smith M."/>
            <person name="Roesemann S."/>
            <person name="Alexander J.E."/>
            <person name="Rich S.A."/>
            <person name="Livny J."/>
            <person name="Vlamakis H."/>
            <person name="Clish C."/>
            <person name="Bullock K."/>
            <person name="Deik A."/>
            <person name="Scott J."/>
            <person name="Pierce K.A."/>
            <person name="Xavier R.J."/>
            <person name="Alm E.J."/>
        </authorList>
    </citation>
    <scope>NUCLEOTIDE SEQUENCE [LARGE SCALE GENOMIC DNA]</scope>
    <source>
        <strain evidence="1 4">BIOML-A19</strain>
    </source>
</reference>
<comment type="caution">
    <text evidence="2">The sequence shown here is derived from an EMBL/GenBank/DDBJ whole genome shotgun (WGS) entry which is preliminary data.</text>
</comment>
<sequence>METITNKGVNICLDNESGELCLTNLLSGTMVFLYDSQGELREKHQFTLPLLTITISKQGTYVLVMSHPNCQPEVRRIIYTGI</sequence>
<proteinExistence type="predicted"/>
<reference evidence="2 3" key="1">
    <citation type="submission" date="2018-08" db="EMBL/GenBank/DDBJ databases">
        <title>A genome reference for cultivated species of the human gut microbiota.</title>
        <authorList>
            <person name="Zou Y."/>
            <person name="Xue W."/>
            <person name="Luo G."/>
        </authorList>
    </citation>
    <scope>NUCLEOTIDE SEQUENCE [LARGE SCALE GENOMIC DNA]</scope>
    <source>
        <strain evidence="2 3">OF02-6LB</strain>
    </source>
</reference>
<dbReference type="AlphaFoldDB" id="A0A413IXK8"/>
<evidence type="ECO:0000313" key="1">
    <source>
        <dbReference type="EMBL" id="KAA5502555.1"/>
    </source>
</evidence>